<comment type="catalytic activity">
    <reaction evidence="6 8">
        <text>dCMP + ATP = dCDP + ADP</text>
        <dbReference type="Rhea" id="RHEA:25094"/>
        <dbReference type="ChEBI" id="CHEBI:30616"/>
        <dbReference type="ChEBI" id="CHEBI:57566"/>
        <dbReference type="ChEBI" id="CHEBI:58593"/>
        <dbReference type="ChEBI" id="CHEBI:456216"/>
        <dbReference type="EC" id="2.7.4.25"/>
    </reaction>
</comment>
<evidence type="ECO:0000256" key="1">
    <source>
        <dbReference type="ARBA" id="ARBA00009427"/>
    </source>
</evidence>
<organism evidence="10 11">
    <name type="scientific">Yoonia tamlensis</name>
    <dbReference type="NCBI Taxonomy" id="390270"/>
    <lineage>
        <taxon>Bacteria</taxon>
        <taxon>Pseudomonadati</taxon>
        <taxon>Pseudomonadota</taxon>
        <taxon>Alphaproteobacteria</taxon>
        <taxon>Rhodobacterales</taxon>
        <taxon>Paracoccaceae</taxon>
        <taxon>Yoonia</taxon>
    </lineage>
</organism>
<accession>A0A1I6GPT1</accession>
<dbReference type="STRING" id="390270.SAMN04488005_2009"/>
<name>A0A1I6GPT1_9RHOB</name>
<evidence type="ECO:0000256" key="8">
    <source>
        <dbReference type="HAMAP-Rule" id="MF_00238"/>
    </source>
</evidence>
<dbReference type="RefSeq" id="WP_090199497.1">
    <property type="nucleotide sequence ID" value="NZ_FOYP01000001.1"/>
</dbReference>
<feature type="domain" description="Cytidylate kinase" evidence="9">
    <location>
        <begin position="5"/>
        <end position="46"/>
    </location>
</feature>
<evidence type="ECO:0000256" key="2">
    <source>
        <dbReference type="ARBA" id="ARBA00022679"/>
    </source>
</evidence>
<evidence type="ECO:0000313" key="10">
    <source>
        <dbReference type="EMBL" id="SFR44252.1"/>
    </source>
</evidence>
<keyword evidence="3 8" id="KW-0547">Nucleotide-binding</keyword>
<sequence>MIFTVAIDGPAAAGKGTISKAVAAHFGFAHLDTGLLYRAVGAKVLNGADPVAAARGLDPIDLEDESLRTPAVAQAASEIAVIVDVRSALVDFQRKFAARDGGAVLDGRDIGTVICPDANAKLFVTASAECRAERRFKELAEKGMDLTFEQVLADVKTRDARDRNRATAPLVAATDAVFIDTSDLTVAQAVAAAIDAVQARLDAR</sequence>
<evidence type="ECO:0000256" key="5">
    <source>
        <dbReference type="ARBA" id="ARBA00022840"/>
    </source>
</evidence>
<evidence type="ECO:0000259" key="9">
    <source>
        <dbReference type="Pfam" id="PF02224"/>
    </source>
</evidence>
<proteinExistence type="inferred from homology"/>
<dbReference type="InterPro" id="IPR027417">
    <property type="entry name" value="P-loop_NTPase"/>
</dbReference>
<dbReference type="AlphaFoldDB" id="A0A1I6GPT1"/>
<reference evidence="11" key="1">
    <citation type="submission" date="2016-10" db="EMBL/GenBank/DDBJ databases">
        <authorList>
            <person name="Varghese N."/>
            <person name="Submissions S."/>
        </authorList>
    </citation>
    <scope>NUCLEOTIDE SEQUENCE [LARGE SCALE GENOMIC DNA]</scope>
    <source>
        <strain evidence="11">DSM 26879</strain>
    </source>
</reference>
<dbReference type="GO" id="GO:0006220">
    <property type="term" value="P:pyrimidine nucleotide metabolic process"/>
    <property type="evidence" value="ECO:0007669"/>
    <property type="project" value="UniProtKB-UniRule"/>
</dbReference>
<keyword evidence="11" id="KW-1185">Reference proteome</keyword>
<dbReference type="Proteomes" id="UP000199478">
    <property type="component" value="Unassembled WGS sequence"/>
</dbReference>
<gene>
    <name evidence="8" type="primary">cmk</name>
    <name evidence="10" type="ORF">SAMN04488005_2009</name>
</gene>
<dbReference type="GO" id="GO:0036430">
    <property type="term" value="F:CMP kinase activity"/>
    <property type="evidence" value="ECO:0007669"/>
    <property type="project" value="RHEA"/>
</dbReference>
<dbReference type="InterPro" id="IPR011994">
    <property type="entry name" value="Cytidylate_kinase_dom"/>
</dbReference>
<dbReference type="NCBIfam" id="TIGR00017">
    <property type="entry name" value="cmk"/>
    <property type="match status" value="1"/>
</dbReference>
<keyword evidence="4 8" id="KW-0418">Kinase</keyword>
<evidence type="ECO:0000256" key="6">
    <source>
        <dbReference type="ARBA" id="ARBA00047615"/>
    </source>
</evidence>
<dbReference type="Gene3D" id="3.40.50.300">
    <property type="entry name" value="P-loop containing nucleotide triphosphate hydrolases"/>
    <property type="match status" value="1"/>
</dbReference>
<dbReference type="SUPFAM" id="SSF52540">
    <property type="entry name" value="P-loop containing nucleoside triphosphate hydrolases"/>
    <property type="match status" value="1"/>
</dbReference>
<evidence type="ECO:0000256" key="3">
    <source>
        <dbReference type="ARBA" id="ARBA00022741"/>
    </source>
</evidence>
<keyword evidence="5 8" id="KW-0067">ATP-binding</keyword>
<comment type="similarity">
    <text evidence="1 8">Belongs to the cytidylate kinase family. Type 1 subfamily.</text>
</comment>
<dbReference type="GO" id="GO:0005524">
    <property type="term" value="F:ATP binding"/>
    <property type="evidence" value="ECO:0007669"/>
    <property type="project" value="UniProtKB-UniRule"/>
</dbReference>
<evidence type="ECO:0000256" key="4">
    <source>
        <dbReference type="ARBA" id="ARBA00022777"/>
    </source>
</evidence>
<comment type="subcellular location">
    <subcellularLocation>
        <location evidence="8">Cytoplasm</location>
    </subcellularLocation>
</comment>
<dbReference type="EMBL" id="FOYP01000001">
    <property type="protein sequence ID" value="SFR44252.1"/>
    <property type="molecule type" value="Genomic_DNA"/>
</dbReference>
<dbReference type="EC" id="2.7.4.25" evidence="8"/>
<dbReference type="InterPro" id="IPR003136">
    <property type="entry name" value="Cytidylate_kin"/>
</dbReference>
<dbReference type="Pfam" id="PF02224">
    <property type="entry name" value="Cytidylate_kin"/>
    <property type="match status" value="2"/>
</dbReference>
<evidence type="ECO:0000256" key="7">
    <source>
        <dbReference type="ARBA" id="ARBA00048478"/>
    </source>
</evidence>
<dbReference type="GO" id="GO:0005737">
    <property type="term" value="C:cytoplasm"/>
    <property type="evidence" value="ECO:0007669"/>
    <property type="project" value="UniProtKB-SubCell"/>
</dbReference>
<keyword evidence="8" id="KW-0963">Cytoplasm</keyword>
<evidence type="ECO:0000313" key="11">
    <source>
        <dbReference type="Proteomes" id="UP000199478"/>
    </source>
</evidence>
<dbReference type="OrthoDB" id="9807434at2"/>
<feature type="binding site" evidence="8">
    <location>
        <begin position="9"/>
        <end position="17"/>
    </location>
    <ligand>
        <name>ATP</name>
        <dbReference type="ChEBI" id="CHEBI:30616"/>
    </ligand>
</feature>
<protein>
    <recommendedName>
        <fullName evidence="8">Cytidylate kinase</fullName>
        <shortName evidence="8">CK</shortName>
        <ecNumber evidence="8">2.7.4.25</ecNumber>
    </recommendedName>
    <alternativeName>
        <fullName evidence="8">Cytidine monophosphate kinase</fullName>
        <shortName evidence="8">CMP kinase</shortName>
    </alternativeName>
</protein>
<keyword evidence="2 8" id="KW-0808">Transferase</keyword>
<dbReference type="HAMAP" id="MF_00238">
    <property type="entry name" value="Cytidyl_kinase_type1"/>
    <property type="match status" value="1"/>
</dbReference>
<dbReference type="GO" id="GO:0036431">
    <property type="term" value="F:dCMP kinase activity"/>
    <property type="evidence" value="ECO:0007669"/>
    <property type="project" value="InterPro"/>
</dbReference>
<dbReference type="CDD" id="cd02020">
    <property type="entry name" value="CMPK"/>
    <property type="match status" value="1"/>
</dbReference>
<feature type="domain" description="Cytidylate kinase" evidence="9">
    <location>
        <begin position="65"/>
        <end position="198"/>
    </location>
</feature>
<comment type="catalytic activity">
    <reaction evidence="7 8">
        <text>CMP + ATP = CDP + ADP</text>
        <dbReference type="Rhea" id="RHEA:11600"/>
        <dbReference type="ChEBI" id="CHEBI:30616"/>
        <dbReference type="ChEBI" id="CHEBI:58069"/>
        <dbReference type="ChEBI" id="CHEBI:60377"/>
        <dbReference type="ChEBI" id="CHEBI:456216"/>
        <dbReference type="EC" id="2.7.4.25"/>
    </reaction>
</comment>